<dbReference type="SUPFAM" id="SSF46938">
    <property type="entry name" value="CRAL/TRIO N-terminal domain"/>
    <property type="match status" value="1"/>
</dbReference>
<dbReference type="EMBL" id="JBEUOH010000004">
    <property type="protein sequence ID" value="KAL0895022.1"/>
    <property type="molecule type" value="Genomic_DNA"/>
</dbReference>
<dbReference type="PANTHER" id="PTHR10174:SF38">
    <property type="entry name" value="HL01515P"/>
    <property type="match status" value="1"/>
</dbReference>
<dbReference type="PROSITE" id="PS50191">
    <property type="entry name" value="CRAL_TRIO"/>
    <property type="match status" value="1"/>
</dbReference>
<dbReference type="Pfam" id="PF00650">
    <property type="entry name" value="CRAL_TRIO"/>
    <property type="match status" value="1"/>
</dbReference>
<dbReference type="Proteomes" id="UP001549921">
    <property type="component" value="Unassembled WGS sequence"/>
</dbReference>
<evidence type="ECO:0000313" key="4">
    <source>
        <dbReference type="Proteomes" id="UP001549920"/>
    </source>
</evidence>
<evidence type="ECO:0000313" key="2">
    <source>
        <dbReference type="EMBL" id="KAL0849474.1"/>
    </source>
</evidence>
<sequence>MSTKMEIQFNKEGKPYIMWGDNVIQLESDPVTDKRYKEKAEQELRETPEIVAEAIEELRKLLRGETGLVIPIDRDDFLMKFLRPCKFYAESAFKRIQAYYKFRLAHPDQCYDLTSTSVRAAFDHSIVSILSPRDQHGRRMMLVESGARWNPRDVSLTEVFRGVQLGLEAAMVEPLTQVNGVVSILDMKGLTFAQIMQFTPSFAKMIVDWIQDCVPIRLKAVHIINQPYIFNMLFAIFKPFLREKLRSRIHFHGSSKQSLLSHVDASALRIRHGGTLPDPEIPGDLLWQMLHHYEEDFKVANSYGYVSNNNKTK</sequence>
<dbReference type="InterPro" id="IPR011074">
    <property type="entry name" value="CRAL/TRIO_N_dom"/>
</dbReference>
<evidence type="ECO:0000313" key="5">
    <source>
        <dbReference type="Proteomes" id="UP001549921"/>
    </source>
</evidence>
<name>A0ABD0TJI8_LOXSC</name>
<dbReference type="CDD" id="cd00170">
    <property type="entry name" value="SEC14"/>
    <property type="match status" value="1"/>
</dbReference>
<protein>
    <recommendedName>
        <fullName evidence="1">CRAL-TRIO domain-containing protein</fullName>
    </recommendedName>
</protein>
<dbReference type="SMART" id="SM01100">
    <property type="entry name" value="CRAL_TRIO_N"/>
    <property type="match status" value="1"/>
</dbReference>
<dbReference type="Gene3D" id="3.40.525.10">
    <property type="entry name" value="CRAL-TRIO lipid binding domain"/>
    <property type="match status" value="1"/>
</dbReference>
<dbReference type="Gene3D" id="1.20.5.1200">
    <property type="entry name" value="Alpha-tocopherol transfer"/>
    <property type="match status" value="1"/>
</dbReference>
<evidence type="ECO:0000313" key="3">
    <source>
        <dbReference type="EMBL" id="KAL0895022.1"/>
    </source>
</evidence>
<comment type="caution">
    <text evidence="2">The sequence shown here is derived from an EMBL/GenBank/DDBJ whole genome shotgun (WGS) entry which is preliminary data.</text>
</comment>
<feature type="domain" description="CRAL-TRIO" evidence="1">
    <location>
        <begin position="115"/>
        <end position="280"/>
    </location>
</feature>
<dbReference type="PANTHER" id="PTHR10174">
    <property type="entry name" value="ALPHA-TOCOPHEROL TRANSFER PROTEIN-RELATED"/>
    <property type="match status" value="1"/>
</dbReference>
<dbReference type="Gene3D" id="1.10.8.20">
    <property type="entry name" value="N-terminal domain of phosphatidylinositol transfer protein sec14p"/>
    <property type="match status" value="1"/>
</dbReference>
<evidence type="ECO:0000259" key="1">
    <source>
        <dbReference type="PROSITE" id="PS50191"/>
    </source>
</evidence>
<dbReference type="InterPro" id="IPR036273">
    <property type="entry name" value="CRAL/TRIO_N_dom_sf"/>
</dbReference>
<dbReference type="AlphaFoldDB" id="A0ABD0TJI8"/>
<keyword evidence="4" id="KW-1185">Reference proteome</keyword>
<dbReference type="Proteomes" id="UP001549920">
    <property type="component" value="Unassembled WGS sequence"/>
</dbReference>
<organism evidence="2 5">
    <name type="scientific">Loxostege sticticalis</name>
    <name type="common">Beet webworm moth</name>
    <dbReference type="NCBI Taxonomy" id="481309"/>
    <lineage>
        <taxon>Eukaryota</taxon>
        <taxon>Metazoa</taxon>
        <taxon>Ecdysozoa</taxon>
        <taxon>Arthropoda</taxon>
        <taxon>Hexapoda</taxon>
        <taxon>Insecta</taxon>
        <taxon>Pterygota</taxon>
        <taxon>Neoptera</taxon>
        <taxon>Endopterygota</taxon>
        <taxon>Lepidoptera</taxon>
        <taxon>Glossata</taxon>
        <taxon>Ditrysia</taxon>
        <taxon>Pyraloidea</taxon>
        <taxon>Crambidae</taxon>
        <taxon>Pyraustinae</taxon>
        <taxon>Loxostege</taxon>
    </lineage>
</organism>
<proteinExistence type="predicted"/>
<accession>A0ABD0TJI8</accession>
<dbReference type="EMBL" id="JBEDNZ010000004">
    <property type="protein sequence ID" value="KAL0849474.1"/>
    <property type="molecule type" value="Genomic_DNA"/>
</dbReference>
<gene>
    <name evidence="3" type="ORF">ABMA27_013491</name>
    <name evidence="2" type="ORF">ABMA28_013754</name>
</gene>
<dbReference type="InterPro" id="IPR036865">
    <property type="entry name" value="CRAL-TRIO_dom_sf"/>
</dbReference>
<dbReference type="InterPro" id="IPR001251">
    <property type="entry name" value="CRAL-TRIO_dom"/>
</dbReference>
<dbReference type="SUPFAM" id="SSF52087">
    <property type="entry name" value="CRAL/TRIO domain"/>
    <property type="match status" value="1"/>
</dbReference>
<reference evidence="4 5" key="1">
    <citation type="submission" date="2024-06" db="EMBL/GenBank/DDBJ databases">
        <title>A chromosome-level genome assembly of beet webworm, Loxostege sticticalis.</title>
        <authorList>
            <person name="Zhang Y."/>
        </authorList>
    </citation>
    <scope>NUCLEOTIDE SEQUENCE [LARGE SCALE GENOMIC DNA]</scope>
    <source>
        <strain evidence="3">AQ026</strain>
        <strain evidence="2">AQ028</strain>
        <tissue evidence="2">Male pupae</tissue>
        <tissue evidence="3">Whole body</tissue>
    </source>
</reference>
<dbReference type="SMART" id="SM00516">
    <property type="entry name" value="SEC14"/>
    <property type="match status" value="1"/>
</dbReference>
<dbReference type="PRINTS" id="PR00180">
    <property type="entry name" value="CRETINALDHBP"/>
</dbReference>